<feature type="region of interest" description="Disordered" evidence="6">
    <location>
        <begin position="502"/>
        <end position="804"/>
    </location>
</feature>
<feature type="compositionally biased region" description="Basic and acidic residues" evidence="6">
    <location>
        <begin position="502"/>
        <end position="513"/>
    </location>
</feature>
<dbReference type="PANTHER" id="PTHR14927">
    <property type="entry name" value="NUCLEOLAR PROTEIN 10"/>
    <property type="match status" value="1"/>
</dbReference>
<feature type="compositionally biased region" description="Polar residues" evidence="6">
    <location>
        <begin position="794"/>
        <end position="804"/>
    </location>
</feature>
<accession>A0A4Q9MVT7</accession>
<evidence type="ECO:0000256" key="4">
    <source>
        <dbReference type="ARBA" id="ARBA00022737"/>
    </source>
</evidence>
<feature type="domain" description="Nucleolar protein 10-like N-terminal" evidence="9">
    <location>
        <begin position="21"/>
        <end position="401"/>
    </location>
</feature>
<evidence type="ECO:0000259" key="9">
    <source>
        <dbReference type="Pfam" id="PF23098"/>
    </source>
</evidence>
<dbReference type="AlphaFoldDB" id="A0A4Q9MVT7"/>
<dbReference type="InterPro" id="IPR036322">
    <property type="entry name" value="WD40_repeat_dom_sf"/>
</dbReference>
<dbReference type="Proteomes" id="UP000292957">
    <property type="component" value="Unassembled WGS sequence"/>
</dbReference>
<dbReference type="Pfam" id="PF23098">
    <property type="entry name" value="Beta-prop_NOL10_N"/>
    <property type="match status" value="1"/>
</dbReference>
<comment type="similarity">
    <text evidence="2">Belongs to the WD repeat NOL10/ENP2 family.</text>
</comment>
<feature type="compositionally biased region" description="Basic and acidic residues" evidence="6">
    <location>
        <begin position="751"/>
        <end position="760"/>
    </location>
</feature>
<dbReference type="GO" id="GO:0032040">
    <property type="term" value="C:small-subunit processome"/>
    <property type="evidence" value="ECO:0007669"/>
    <property type="project" value="TreeGrafter"/>
</dbReference>
<evidence type="ECO:0000256" key="5">
    <source>
        <dbReference type="ARBA" id="ARBA00023242"/>
    </source>
</evidence>
<name>A0A4Q9MVT7_9APHY</name>
<dbReference type="PANTHER" id="PTHR14927:SF0">
    <property type="entry name" value="NUCLEOLAR PROTEIN 10"/>
    <property type="match status" value="1"/>
</dbReference>
<comment type="subcellular location">
    <subcellularLocation>
        <location evidence="1">Nucleus</location>
        <location evidence="1">Nucleolus</location>
    </subcellularLocation>
</comment>
<evidence type="ECO:0000256" key="6">
    <source>
        <dbReference type="SAM" id="MobiDB-lite"/>
    </source>
</evidence>
<protein>
    <submittedName>
        <fullName evidence="10">WD40-repeat-containing domain protein</fullName>
    </submittedName>
</protein>
<evidence type="ECO:0000256" key="2">
    <source>
        <dbReference type="ARBA" id="ARBA00005264"/>
    </source>
</evidence>
<dbReference type="Pfam" id="PF08159">
    <property type="entry name" value="NUC153"/>
    <property type="match status" value="1"/>
</dbReference>
<organism evidence="10">
    <name type="scientific">Dichomitus squalens</name>
    <dbReference type="NCBI Taxonomy" id="114155"/>
    <lineage>
        <taxon>Eukaryota</taxon>
        <taxon>Fungi</taxon>
        <taxon>Dikarya</taxon>
        <taxon>Basidiomycota</taxon>
        <taxon>Agaricomycotina</taxon>
        <taxon>Agaricomycetes</taxon>
        <taxon>Polyporales</taxon>
        <taxon>Polyporaceae</taxon>
        <taxon>Dichomitus</taxon>
    </lineage>
</organism>
<feature type="domain" description="Nucleolar protein 10-like second" evidence="8">
    <location>
        <begin position="406"/>
        <end position="453"/>
    </location>
</feature>
<evidence type="ECO:0000256" key="1">
    <source>
        <dbReference type="ARBA" id="ARBA00004604"/>
    </source>
</evidence>
<feature type="compositionally biased region" description="Basic and acidic residues" evidence="6">
    <location>
        <begin position="538"/>
        <end position="557"/>
    </location>
</feature>
<dbReference type="SUPFAM" id="SSF50978">
    <property type="entry name" value="WD40 repeat-like"/>
    <property type="match status" value="1"/>
</dbReference>
<keyword evidence="5" id="KW-0539">Nucleus</keyword>
<dbReference type="Gene3D" id="2.130.10.10">
    <property type="entry name" value="YVTN repeat-like/Quinoprotein amine dehydrogenase"/>
    <property type="match status" value="1"/>
</dbReference>
<sequence length="804" mass="89272">MGATQDPSAVKVYTVNGEASSSSSSLPDWLTQKRQAKGKGKRVIREQVEGTIELIQHFEFPEASNKIKTTRDGHHAIATGTYKPQIRVWDLDQLSLKFERHTDAENVDFVMLSDDWTKSIHLQNDRSVELHTQGGFHYRTRIPRFGRALAYHSPSCDSLFAASGPEIFRLNLDQGRFLNPLVLQGDGEDIPGVNVIDINPAHQLFAFGVEGNGTVELWDPRSRSRVGILRLPHERLMPLNATALPALPGIDDGTRPAPLSVTAIASRQDGLSYAIGTSTGHTLLYDIRSARHLALKDQGYGLPVKNVSWIEGGSRMAGEGYILSADKKVIKIWNRNTPESNFTSITPARDINDVHHIPGTGLMLLANEGIKMTTYFVPQLGPAPKWCSFLENLTEEMEDQTTRTAYQDYKFIDRSELAKLGLDHLVGTPTLKPYMHGYFVSLQLYDAARVIANPYAYAEHRERMVQEKMEKLAETRIRAKKDSAAGARIKVNKALAEKIRKEEERARKKEERKTAKKAKAQTVADGQGDAMEVDEEGGQEKEKEAGEEKPSLLHDPRFAAVFEDPEYQVDESSREFALLNPSSVAQRQNREAGRPRGKTAVEEEEEESDKSSSDPLSESDESEGDKSESESESEDSDDAGELWQDSIRARIAARNTGPKPTRGPPRRDPKVRLVPLQAQQSGRARGADKDATFGQRRSQLGSKGKQRASTQDADVHHTADGVEMTFIPRTTSSGADYDDEPGGKAAQAKGRTKEPRRKGVEVFGAGMEKGGEDPEVEMAESERSGRTKRRQGMRSGSKNTFRRM</sequence>
<gene>
    <name evidence="10" type="ORF">BD311DRAFT_716630</name>
</gene>
<evidence type="ECO:0000313" key="10">
    <source>
        <dbReference type="EMBL" id="TBU31398.1"/>
    </source>
</evidence>
<dbReference type="InterPro" id="IPR015943">
    <property type="entry name" value="WD40/YVTN_repeat-like_dom_sf"/>
</dbReference>
<evidence type="ECO:0000259" key="8">
    <source>
        <dbReference type="Pfam" id="PF23097"/>
    </source>
</evidence>
<dbReference type="InterPro" id="IPR056551">
    <property type="entry name" value="Beta-prop_NOL10_N"/>
</dbReference>
<feature type="compositionally biased region" description="Acidic residues" evidence="6">
    <location>
        <begin position="630"/>
        <end position="640"/>
    </location>
</feature>
<feature type="domain" description="NUC153" evidence="7">
    <location>
        <begin position="555"/>
        <end position="582"/>
    </location>
</feature>
<keyword evidence="4" id="KW-0677">Repeat</keyword>
<dbReference type="GO" id="GO:0000462">
    <property type="term" value="P:maturation of SSU-rRNA from tricistronic rRNA transcript (SSU-rRNA, 5.8S rRNA, LSU-rRNA)"/>
    <property type="evidence" value="ECO:0007669"/>
    <property type="project" value="TreeGrafter"/>
</dbReference>
<keyword evidence="3" id="KW-0853">WD repeat</keyword>
<evidence type="ECO:0000259" key="7">
    <source>
        <dbReference type="Pfam" id="PF08159"/>
    </source>
</evidence>
<evidence type="ECO:0000256" key="3">
    <source>
        <dbReference type="ARBA" id="ARBA00022574"/>
    </source>
</evidence>
<proteinExistence type="inferred from homology"/>
<dbReference type="Pfam" id="PF23097">
    <property type="entry name" value="NOL10_2nd"/>
    <property type="match status" value="1"/>
</dbReference>
<dbReference type="GO" id="GO:0030686">
    <property type="term" value="C:90S preribosome"/>
    <property type="evidence" value="ECO:0007669"/>
    <property type="project" value="TreeGrafter"/>
</dbReference>
<dbReference type="EMBL" id="ML143399">
    <property type="protein sequence ID" value="TBU31398.1"/>
    <property type="molecule type" value="Genomic_DNA"/>
</dbReference>
<dbReference type="InterPro" id="IPR012580">
    <property type="entry name" value="NUC153"/>
</dbReference>
<feature type="compositionally biased region" description="Polar residues" evidence="6">
    <location>
        <begin position="695"/>
        <end position="712"/>
    </location>
</feature>
<dbReference type="OrthoDB" id="273340at2759"/>
<dbReference type="InterPro" id="IPR040382">
    <property type="entry name" value="NOL10/Enp2"/>
</dbReference>
<reference evidence="10" key="1">
    <citation type="submission" date="2019-01" db="EMBL/GenBank/DDBJ databases">
        <title>Draft genome sequences of three monokaryotic isolates of the white-rot basidiomycete fungus Dichomitus squalens.</title>
        <authorList>
            <consortium name="DOE Joint Genome Institute"/>
            <person name="Lopez S.C."/>
            <person name="Andreopoulos B."/>
            <person name="Pangilinan J."/>
            <person name="Lipzen A."/>
            <person name="Riley R."/>
            <person name="Ahrendt S."/>
            <person name="Ng V."/>
            <person name="Barry K."/>
            <person name="Daum C."/>
            <person name="Grigoriev I.V."/>
            <person name="Hilden K.S."/>
            <person name="Makela M.R."/>
            <person name="de Vries R.P."/>
        </authorList>
    </citation>
    <scope>NUCLEOTIDE SEQUENCE [LARGE SCALE GENOMIC DNA]</scope>
    <source>
        <strain evidence="10">OM18370.1</strain>
    </source>
</reference>
<dbReference type="InterPro" id="IPR056550">
    <property type="entry name" value="NOL10_2nd"/>
</dbReference>